<name>A0A5J9UWC4_9POAL</name>
<accession>A0A5J9UWC4</accession>
<dbReference type="Gramene" id="TVU27350">
    <property type="protein sequence ID" value="TVU27350"/>
    <property type="gene ID" value="EJB05_29955"/>
</dbReference>
<organism evidence="2 3">
    <name type="scientific">Eragrostis curvula</name>
    <name type="common">weeping love grass</name>
    <dbReference type="NCBI Taxonomy" id="38414"/>
    <lineage>
        <taxon>Eukaryota</taxon>
        <taxon>Viridiplantae</taxon>
        <taxon>Streptophyta</taxon>
        <taxon>Embryophyta</taxon>
        <taxon>Tracheophyta</taxon>
        <taxon>Spermatophyta</taxon>
        <taxon>Magnoliopsida</taxon>
        <taxon>Liliopsida</taxon>
        <taxon>Poales</taxon>
        <taxon>Poaceae</taxon>
        <taxon>PACMAD clade</taxon>
        <taxon>Chloridoideae</taxon>
        <taxon>Eragrostideae</taxon>
        <taxon>Eragrostidinae</taxon>
        <taxon>Eragrostis</taxon>
    </lineage>
</organism>
<comment type="caution">
    <text evidence="2">The sequence shown here is derived from an EMBL/GenBank/DDBJ whole genome shotgun (WGS) entry which is preliminary data.</text>
</comment>
<proteinExistence type="predicted"/>
<feature type="compositionally biased region" description="Polar residues" evidence="1">
    <location>
        <begin position="99"/>
        <end position="109"/>
    </location>
</feature>
<sequence>MAENQEEKRSRTTNFTPVTATATQVGHMARATKFEAATKGDALMAIVTPATGDVARTLGLGMEGREKAREATGAARTVSTSEPAKRPGRVSRPREMAPSSRSGSTTNAGRLTKKKVAAAFSSGGISWGRTATMDATAASVRARRSTAIPPASF</sequence>
<evidence type="ECO:0000313" key="3">
    <source>
        <dbReference type="Proteomes" id="UP000324897"/>
    </source>
</evidence>
<feature type="non-terminal residue" evidence="2">
    <location>
        <position position="1"/>
    </location>
</feature>
<gene>
    <name evidence="2" type="ORF">EJB05_29955</name>
</gene>
<feature type="region of interest" description="Disordered" evidence="1">
    <location>
        <begin position="59"/>
        <end position="112"/>
    </location>
</feature>
<keyword evidence="3" id="KW-1185">Reference proteome</keyword>
<feature type="non-terminal residue" evidence="2">
    <location>
        <position position="153"/>
    </location>
</feature>
<reference evidence="2 3" key="1">
    <citation type="journal article" date="2019" name="Sci. Rep.">
        <title>A high-quality genome of Eragrostis curvula grass provides insights into Poaceae evolution and supports new strategies to enhance forage quality.</title>
        <authorList>
            <person name="Carballo J."/>
            <person name="Santos B.A.C.M."/>
            <person name="Zappacosta D."/>
            <person name="Garbus I."/>
            <person name="Selva J.P."/>
            <person name="Gallo C.A."/>
            <person name="Diaz A."/>
            <person name="Albertini E."/>
            <person name="Caccamo M."/>
            <person name="Echenique V."/>
        </authorList>
    </citation>
    <scope>NUCLEOTIDE SEQUENCE [LARGE SCALE GENOMIC DNA]</scope>
    <source>
        <strain evidence="3">cv. Victoria</strain>
        <tissue evidence="2">Leaf</tissue>
    </source>
</reference>
<dbReference type="Proteomes" id="UP000324897">
    <property type="component" value="Chromosome 2"/>
</dbReference>
<evidence type="ECO:0000256" key="1">
    <source>
        <dbReference type="SAM" id="MobiDB-lite"/>
    </source>
</evidence>
<evidence type="ECO:0000313" key="2">
    <source>
        <dbReference type="EMBL" id="TVU27350.1"/>
    </source>
</evidence>
<dbReference type="EMBL" id="RWGY01000013">
    <property type="protein sequence ID" value="TVU27350.1"/>
    <property type="molecule type" value="Genomic_DNA"/>
</dbReference>
<dbReference type="AlphaFoldDB" id="A0A5J9UWC4"/>
<protein>
    <submittedName>
        <fullName evidence="2">Uncharacterized protein</fullName>
    </submittedName>
</protein>